<evidence type="ECO:0000313" key="3">
    <source>
        <dbReference type="EMBL" id="MFD2758033.1"/>
    </source>
</evidence>
<gene>
    <name evidence="3" type="ORF">ACFSW7_06550</name>
</gene>
<organism evidence="3 4">
    <name type="scientific">Gulosibacter faecalis</name>
    <dbReference type="NCBI Taxonomy" id="272240"/>
    <lineage>
        <taxon>Bacteria</taxon>
        <taxon>Bacillati</taxon>
        <taxon>Actinomycetota</taxon>
        <taxon>Actinomycetes</taxon>
        <taxon>Micrococcales</taxon>
        <taxon>Microbacteriaceae</taxon>
        <taxon>Gulosibacter</taxon>
    </lineage>
</organism>
<dbReference type="EMBL" id="JBHUNE010000006">
    <property type="protein sequence ID" value="MFD2758033.1"/>
    <property type="molecule type" value="Genomic_DNA"/>
</dbReference>
<evidence type="ECO:0000256" key="1">
    <source>
        <dbReference type="SAM" id="MobiDB-lite"/>
    </source>
</evidence>
<dbReference type="PROSITE" id="PS51257">
    <property type="entry name" value="PROKAR_LIPOPROTEIN"/>
    <property type="match status" value="1"/>
</dbReference>
<feature type="region of interest" description="Disordered" evidence="1">
    <location>
        <begin position="26"/>
        <end position="91"/>
    </location>
</feature>
<evidence type="ECO:0008006" key="5">
    <source>
        <dbReference type="Google" id="ProtNLM"/>
    </source>
</evidence>
<protein>
    <recommendedName>
        <fullName evidence="5">Lipoprotein</fullName>
    </recommendedName>
</protein>
<accession>A0ABW5UWJ7</accession>
<keyword evidence="2" id="KW-0732">Signal</keyword>
<feature type="compositionally biased region" description="Low complexity" evidence="1">
    <location>
        <begin position="65"/>
        <end position="74"/>
    </location>
</feature>
<evidence type="ECO:0000256" key="2">
    <source>
        <dbReference type="SAM" id="SignalP"/>
    </source>
</evidence>
<evidence type="ECO:0000313" key="4">
    <source>
        <dbReference type="Proteomes" id="UP001597492"/>
    </source>
</evidence>
<name>A0ABW5UWJ7_9MICO</name>
<keyword evidence="4" id="KW-1185">Reference proteome</keyword>
<dbReference type="Proteomes" id="UP001597492">
    <property type="component" value="Unassembled WGS sequence"/>
</dbReference>
<comment type="caution">
    <text evidence="3">The sequence shown here is derived from an EMBL/GenBank/DDBJ whole genome shotgun (WGS) entry which is preliminary data.</text>
</comment>
<reference evidence="4" key="1">
    <citation type="journal article" date="2019" name="Int. J. Syst. Evol. Microbiol.">
        <title>The Global Catalogue of Microorganisms (GCM) 10K type strain sequencing project: providing services to taxonomists for standard genome sequencing and annotation.</title>
        <authorList>
            <consortium name="The Broad Institute Genomics Platform"/>
            <consortium name="The Broad Institute Genome Sequencing Center for Infectious Disease"/>
            <person name="Wu L."/>
            <person name="Ma J."/>
        </authorList>
    </citation>
    <scope>NUCLEOTIDE SEQUENCE [LARGE SCALE GENOMIC DNA]</scope>
    <source>
        <strain evidence="4">TISTR 1514</strain>
    </source>
</reference>
<proteinExistence type="predicted"/>
<feature type="chain" id="PRO_5045262041" description="Lipoprotein" evidence="2">
    <location>
        <begin position="28"/>
        <end position="200"/>
    </location>
</feature>
<sequence>MAFTTRSVTTALAGAAVLALLAGCASSAEPEAEEERPRAESNGSNLPFDIGQLTTDPEPDDDPTPTETTAQTTEPKPDDNPSGGGSGGTVVKFDDVDISDVDWDTSCSDDYVLSSASVEGSNAYNNVSVSIESDGSVGYVMIDAQTGESLYYSADLSTGATEPSMTYDNESIQVSGEGIIDYDLDNIVKFEISLTCDSSY</sequence>
<feature type="signal peptide" evidence="2">
    <location>
        <begin position="1"/>
        <end position="27"/>
    </location>
</feature>
<dbReference type="RefSeq" id="WP_019618486.1">
    <property type="nucleotide sequence ID" value="NZ_JBHUNE010000006.1"/>
</dbReference>